<feature type="region of interest" description="Disordered" evidence="14">
    <location>
        <begin position="198"/>
        <end position="219"/>
    </location>
</feature>
<evidence type="ECO:0000256" key="7">
    <source>
        <dbReference type="ARBA" id="ARBA00022692"/>
    </source>
</evidence>
<proteinExistence type="inferred from homology"/>
<feature type="compositionally biased region" description="Basic and acidic residues" evidence="14">
    <location>
        <begin position="201"/>
        <end position="219"/>
    </location>
</feature>
<keyword evidence="4 13" id="KW-0813">Transport</keyword>
<sequence>MSHTHEPPSPSTAAIDTMTPPQKKRYLTLSRTVTLAVVTTTLAILIHFIYIMWPHILIMSVQWQRSSVDQLSDLIYDSVQSRTAMYSLIEVSFLYGIFHSLGPGHGKLIVSTYLATNPAKVKMGLMITVVSALVQALVAIGVVSVFLFVLKQTMRHVNAFVGQIFSLSYVGVLLIGAIIFYQGMRYFYKQWRTSHRHHDHSPHDTTHHHEHHHEHEHEHHIHEDGSCSCSCGHKHIATPNEINRAKSVREYVAIIMSIGIRPCTGTILVLFFANLAHQYWVGVFSAVIMSVGTACTTSAIALATVSGRQFVQRYLKDDQQHFPWIAPTLRLLSGATLMLVSYVLFHQSGFGVSPIFNVH</sequence>
<comment type="function">
    <text evidence="1">Efflux system for nickel and cobalt.</text>
</comment>
<gene>
    <name evidence="15" type="ORF">ACFODT_00060</name>
</gene>
<evidence type="ECO:0000313" key="15">
    <source>
        <dbReference type="EMBL" id="MFC3022248.1"/>
    </source>
</evidence>
<evidence type="ECO:0000256" key="12">
    <source>
        <dbReference type="ARBA" id="ARBA00023285"/>
    </source>
</evidence>
<evidence type="ECO:0000256" key="13">
    <source>
        <dbReference type="RuleBase" id="RU362101"/>
    </source>
</evidence>
<evidence type="ECO:0000256" key="8">
    <source>
        <dbReference type="ARBA" id="ARBA00022989"/>
    </source>
</evidence>
<evidence type="ECO:0000313" key="16">
    <source>
        <dbReference type="Proteomes" id="UP001595384"/>
    </source>
</evidence>
<organism evidence="15 16">
    <name type="scientific">Vibrio zhugei</name>
    <dbReference type="NCBI Taxonomy" id="2479546"/>
    <lineage>
        <taxon>Bacteria</taxon>
        <taxon>Pseudomonadati</taxon>
        <taxon>Pseudomonadota</taxon>
        <taxon>Gammaproteobacteria</taxon>
        <taxon>Vibrionales</taxon>
        <taxon>Vibrionaceae</taxon>
        <taxon>Vibrio</taxon>
    </lineage>
</organism>
<evidence type="ECO:0000256" key="6">
    <source>
        <dbReference type="ARBA" id="ARBA00022596"/>
    </source>
</evidence>
<dbReference type="PANTHER" id="PTHR40659:SF1">
    <property type="entry name" value="NICKEL_COBALT EFFLUX SYSTEM RCNA"/>
    <property type="match status" value="1"/>
</dbReference>
<feature type="transmembrane region" description="Helical" evidence="13">
    <location>
        <begin position="160"/>
        <end position="181"/>
    </location>
</feature>
<evidence type="ECO:0000256" key="2">
    <source>
        <dbReference type="ARBA" id="ARBA00004651"/>
    </source>
</evidence>
<accession>A0ABV7C5V4</accession>
<keyword evidence="5" id="KW-1003">Cell membrane</keyword>
<dbReference type="Pfam" id="PF03824">
    <property type="entry name" value="NicO"/>
    <property type="match status" value="1"/>
</dbReference>
<evidence type="ECO:0000256" key="1">
    <source>
        <dbReference type="ARBA" id="ARBA00002510"/>
    </source>
</evidence>
<comment type="similarity">
    <text evidence="13">Belongs to the NiCoT transporter (TC 2.A.52) family.</text>
</comment>
<evidence type="ECO:0000256" key="9">
    <source>
        <dbReference type="ARBA" id="ARBA00023065"/>
    </source>
</evidence>
<evidence type="ECO:0000256" key="10">
    <source>
        <dbReference type="ARBA" id="ARBA00023112"/>
    </source>
</evidence>
<evidence type="ECO:0000256" key="4">
    <source>
        <dbReference type="ARBA" id="ARBA00022448"/>
    </source>
</evidence>
<dbReference type="RefSeq" id="WP_123014356.1">
    <property type="nucleotide sequence ID" value="NZ_AP024912.1"/>
</dbReference>
<name>A0ABV7C5V4_9VIBR</name>
<comment type="subcellular location">
    <subcellularLocation>
        <location evidence="2 13">Cell membrane</location>
        <topology evidence="2 13">Multi-pass membrane protein</topology>
    </subcellularLocation>
</comment>
<dbReference type="PANTHER" id="PTHR40659">
    <property type="entry name" value="NICKEL/COBALT EFFLUX SYSTEM RCNA"/>
    <property type="match status" value="1"/>
</dbReference>
<keyword evidence="3" id="KW-0171">Cobalt transport</keyword>
<dbReference type="InterPro" id="IPR011541">
    <property type="entry name" value="Ni/Co_transpt_high_affinity"/>
</dbReference>
<feature type="transmembrane region" description="Helical" evidence="13">
    <location>
        <begin position="324"/>
        <end position="345"/>
    </location>
</feature>
<feature type="transmembrane region" description="Helical" evidence="13">
    <location>
        <begin position="123"/>
        <end position="148"/>
    </location>
</feature>
<protein>
    <recommendedName>
        <fullName evidence="13">Nickel/cobalt efflux system</fullName>
    </recommendedName>
</protein>
<reference evidence="16" key="1">
    <citation type="journal article" date="2019" name="Int. J. Syst. Evol. Microbiol.">
        <title>The Global Catalogue of Microorganisms (GCM) 10K type strain sequencing project: providing services to taxonomists for standard genome sequencing and annotation.</title>
        <authorList>
            <consortium name="The Broad Institute Genomics Platform"/>
            <consortium name="The Broad Institute Genome Sequencing Center for Infectious Disease"/>
            <person name="Wu L."/>
            <person name="Ma J."/>
        </authorList>
    </citation>
    <scope>NUCLEOTIDE SEQUENCE [LARGE SCALE GENOMIC DNA]</scope>
    <source>
        <strain evidence="16">KCTC 62784</strain>
    </source>
</reference>
<evidence type="ECO:0000256" key="3">
    <source>
        <dbReference type="ARBA" id="ARBA00022426"/>
    </source>
</evidence>
<evidence type="ECO:0000256" key="14">
    <source>
        <dbReference type="SAM" id="MobiDB-lite"/>
    </source>
</evidence>
<keyword evidence="8 13" id="KW-1133">Transmembrane helix</keyword>
<evidence type="ECO:0000256" key="11">
    <source>
        <dbReference type="ARBA" id="ARBA00023136"/>
    </source>
</evidence>
<keyword evidence="7 13" id="KW-0812">Transmembrane</keyword>
<evidence type="ECO:0000256" key="5">
    <source>
        <dbReference type="ARBA" id="ARBA00022475"/>
    </source>
</evidence>
<feature type="transmembrane region" description="Helical" evidence="13">
    <location>
        <begin position="279"/>
        <end position="303"/>
    </location>
</feature>
<keyword evidence="16" id="KW-1185">Reference proteome</keyword>
<feature type="transmembrane region" description="Helical" evidence="13">
    <location>
        <begin position="251"/>
        <end position="273"/>
    </location>
</feature>
<keyword evidence="6" id="KW-0533">Nickel</keyword>
<feature type="transmembrane region" description="Helical" evidence="13">
    <location>
        <begin position="33"/>
        <end position="53"/>
    </location>
</feature>
<keyword evidence="11 13" id="KW-0472">Membrane</keyword>
<keyword evidence="9" id="KW-0406">Ion transport</keyword>
<dbReference type="EMBL" id="JBHRSE010000001">
    <property type="protein sequence ID" value="MFC3022248.1"/>
    <property type="molecule type" value="Genomic_DNA"/>
</dbReference>
<keyword evidence="10" id="KW-0921">Nickel transport</keyword>
<keyword evidence="12" id="KW-0170">Cobalt</keyword>
<dbReference type="InterPro" id="IPR051224">
    <property type="entry name" value="NiCoT_RcnA"/>
</dbReference>
<dbReference type="Proteomes" id="UP001595384">
    <property type="component" value="Unassembled WGS sequence"/>
</dbReference>
<comment type="caution">
    <text evidence="15">The sequence shown here is derived from an EMBL/GenBank/DDBJ whole genome shotgun (WGS) entry which is preliminary data.</text>
</comment>